<keyword evidence="1" id="KW-1133">Transmembrane helix</keyword>
<dbReference type="EMBL" id="LTAY01000048">
    <property type="protein sequence ID" value="OPX47436.1"/>
    <property type="molecule type" value="Genomic_DNA"/>
</dbReference>
<dbReference type="AlphaFoldDB" id="A0A1V4SU72"/>
<feature type="transmembrane region" description="Helical" evidence="1">
    <location>
        <begin position="179"/>
        <end position="196"/>
    </location>
</feature>
<organism evidence="3 4">
    <name type="scientific">Clostridium thermobutyricum DSM 4928</name>
    <dbReference type="NCBI Taxonomy" id="1121339"/>
    <lineage>
        <taxon>Bacteria</taxon>
        <taxon>Bacillati</taxon>
        <taxon>Bacillota</taxon>
        <taxon>Clostridia</taxon>
        <taxon>Eubacteriales</taxon>
        <taxon>Clostridiaceae</taxon>
        <taxon>Clostridium</taxon>
    </lineage>
</organism>
<evidence type="ECO:0000259" key="2">
    <source>
        <dbReference type="Pfam" id="PF13231"/>
    </source>
</evidence>
<dbReference type="Proteomes" id="UP000191448">
    <property type="component" value="Unassembled WGS sequence"/>
</dbReference>
<sequence length="493" mass="56869">MMKKSKLKNTLLIIFNVIFLLVISFCFHFALLNPFNQKLNKGFVFFLFLLLCLGFLFLCFITKNLSKRSLLIISIINLIIFILLQIFFGYFFAVNPGWDMTPIFNSSTNVASNEWEFFSSYFYELYPNNIFITVLWMKFYKLCYYFGFNLILSSVVINIIVVLISVIITYILIKKVFNIRVATISSFLFIVITPFYSYTPIFYTDTLTMIFLPLAFLLFYIYIKSKNKNIFLPIFIGIILALGIGIKTNIAIGFIALSIFSIFIIDNLKGFFRFISLFIISFIVSSILIASTCQKYIPVPLKDAGLPSTHWIMMGLKDNGGFNGEDVDLSKNAGKTKKEIQEFNIKTIKTRLENYGIGGYNKFLYKKIQYTWGDGTYFAPEKLSRKPIRPNFLHTYIYGDKNNLFTSFSEASHSLLLFLILIGSIGLFKSKNKIGFLFNICIFGVFLFLILWEARSRYLVCILPILVSSSSIGINEILKLKPFSNNKRRLEAK</sequence>
<feature type="transmembrane region" description="Helical" evidence="1">
    <location>
        <begin position="434"/>
        <end position="452"/>
    </location>
</feature>
<dbReference type="Pfam" id="PF13231">
    <property type="entry name" value="PMT_2"/>
    <property type="match status" value="1"/>
</dbReference>
<gene>
    <name evidence="3" type="ORF">CLTHE_19990</name>
</gene>
<keyword evidence="1" id="KW-0472">Membrane</keyword>
<protein>
    <recommendedName>
        <fullName evidence="2">Glycosyltransferase RgtA/B/C/D-like domain-containing protein</fullName>
    </recommendedName>
</protein>
<feature type="domain" description="Glycosyltransferase RgtA/B/C/D-like" evidence="2">
    <location>
        <begin position="150"/>
        <end position="285"/>
    </location>
</feature>
<name>A0A1V4SU72_9CLOT</name>
<feature type="transmembrane region" description="Helical" evidence="1">
    <location>
        <begin position="411"/>
        <end position="428"/>
    </location>
</feature>
<keyword evidence="1" id="KW-0812">Transmembrane</keyword>
<proteinExistence type="predicted"/>
<feature type="transmembrane region" description="Helical" evidence="1">
    <location>
        <begin position="459"/>
        <end position="478"/>
    </location>
</feature>
<feature type="transmembrane region" description="Helical" evidence="1">
    <location>
        <begin position="12"/>
        <end position="31"/>
    </location>
</feature>
<dbReference type="RefSeq" id="WP_080023192.1">
    <property type="nucleotide sequence ID" value="NZ_LTAY01000048.1"/>
</dbReference>
<comment type="caution">
    <text evidence="3">The sequence shown here is derived from an EMBL/GenBank/DDBJ whole genome shotgun (WGS) entry which is preliminary data.</text>
</comment>
<dbReference type="OrthoDB" id="2061016at2"/>
<feature type="transmembrane region" description="Helical" evidence="1">
    <location>
        <begin position="43"/>
        <end position="62"/>
    </location>
</feature>
<evidence type="ECO:0000256" key="1">
    <source>
        <dbReference type="SAM" id="Phobius"/>
    </source>
</evidence>
<feature type="transmembrane region" description="Helical" evidence="1">
    <location>
        <begin position="235"/>
        <end position="265"/>
    </location>
</feature>
<evidence type="ECO:0000313" key="4">
    <source>
        <dbReference type="Proteomes" id="UP000191448"/>
    </source>
</evidence>
<dbReference type="InterPro" id="IPR038731">
    <property type="entry name" value="RgtA/B/C-like"/>
</dbReference>
<accession>A0A1V4SU72</accession>
<feature type="transmembrane region" description="Helical" evidence="1">
    <location>
        <begin position="69"/>
        <end position="92"/>
    </location>
</feature>
<feature type="transmembrane region" description="Helical" evidence="1">
    <location>
        <begin position="144"/>
        <end position="172"/>
    </location>
</feature>
<feature type="transmembrane region" description="Helical" evidence="1">
    <location>
        <begin position="271"/>
        <end position="290"/>
    </location>
</feature>
<evidence type="ECO:0000313" key="3">
    <source>
        <dbReference type="EMBL" id="OPX47436.1"/>
    </source>
</evidence>
<reference evidence="3 4" key="1">
    <citation type="submission" date="2016-02" db="EMBL/GenBank/DDBJ databases">
        <title>Genome sequence of Clostridium thermobutyricum DSM 4928.</title>
        <authorList>
            <person name="Poehlein A."/>
            <person name="Daniel R."/>
        </authorList>
    </citation>
    <scope>NUCLEOTIDE SEQUENCE [LARGE SCALE GENOMIC DNA]</scope>
    <source>
        <strain evidence="3 4">DSM 4928</strain>
    </source>
</reference>
<feature type="transmembrane region" description="Helical" evidence="1">
    <location>
        <begin position="202"/>
        <end position="223"/>
    </location>
</feature>